<accession>A0A381SV46</accession>
<feature type="domain" description="DUF6810" evidence="1">
    <location>
        <begin position="78"/>
        <end position="141"/>
    </location>
</feature>
<dbReference type="InterPro" id="IPR049216">
    <property type="entry name" value="DUF6810"/>
</dbReference>
<evidence type="ECO:0000313" key="2">
    <source>
        <dbReference type="EMBL" id="SVA07905.1"/>
    </source>
</evidence>
<name>A0A381SV46_9ZZZZ</name>
<gene>
    <name evidence="2" type="ORF">METZ01_LOCUS60759</name>
</gene>
<protein>
    <recommendedName>
        <fullName evidence="1">DUF6810 domain-containing protein</fullName>
    </recommendedName>
</protein>
<dbReference type="Pfam" id="PF20650">
    <property type="entry name" value="DUF6810"/>
    <property type="match status" value="1"/>
</dbReference>
<proteinExistence type="predicted"/>
<evidence type="ECO:0000259" key="1">
    <source>
        <dbReference type="Pfam" id="PF20650"/>
    </source>
</evidence>
<organism evidence="2">
    <name type="scientific">marine metagenome</name>
    <dbReference type="NCBI Taxonomy" id="408172"/>
    <lineage>
        <taxon>unclassified sequences</taxon>
        <taxon>metagenomes</taxon>
        <taxon>ecological metagenomes</taxon>
    </lineage>
</organism>
<dbReference type="EMBL" id="UINC01003621">
    <property type="protein sequence ID" value="SVA07905.1"/>
    <property type="molecule type" value="Genomic_DNA"/>
</dbReference>
<dbReference type="AlphaFoldDB" id="A0A381SV46"/>
<reference evidence="2" key="1">
    <citation type="submission" date="2018-05" db="EMBL/GenBank/DDBJ databases">
        <authorList>
            <person name="Lanie J.A."/>
            <person name="Ng W.-L."/>
            <person name="Kazmierczak K.M."/>
            <person name="Andrzejewski T.M."/>
            <person name="Davidsen T.M."/>
            <person name="Wayne K.J."/>
            <person name="Tettelin H."/>
            <person name="Glass J.I."/>
            <person name="Rusch D."/>
            <person name="Podicherti R."/>
            <person name="Tsui H.-C.T."/>
            <person name="Winkler M.E."/>
        </authorList>
    </citation>
    <scope>NUCLEOTIDE SEQUENCE</scope>
</reference>
<sequence>MLQVMDYLAIKLKTFLNLQLWSSDRWNWRFLQSVVLITLIGMLLSVVGCTSEKQPTLSGDSVDEEGLRLITRPDATYTIDDLIAVGFKKNKQFDVDEVPGATDIWYGFFQQKDIEVRFYDSHASALELGVELAEVVIAKKAGQRDFLIPVVNLYPAYAVVGNTVMLCERQLSTCEALIEVLD</sequence>